<gene>
    <name evidence="1" type="ORF">LOK49_LG10G00903</name>
</gene>
<dbReference type="EMBL" id="CM045767">
    <property type="protein sequence ID" value="KAI7997524.1"/>
    <property type="molecule type" value="Genomic_DNA"/>
</dbReference>
<protein>
    <submittedName>
        <fullName evidence="1">Uncharacterized protein</fullName>
    </submittedName>
</protein>
<dbReference type="Proteomes" id="UP001060215">
    <property type="component" value="Chromosome 10"/>
</dbReference>
<evidence type="ECO:0000313" key="1">
    <source>
        <dbReference type="EMBL" id="KAI7997524.1"/>
    </source>
</evidence>
<keyword evidence="2" id="KW-1185">Reference proteome</keyword>
<evidence type="ECO:0000313" key="2">
    <source>
        <dbReference type="Proteomes" id="UP001060215"/>
    </source>
</evidence>
<accession>A0ACC0G996</accession>
<reference evidence="1 2" key="1">
    <citation type="journal article" date="2022" name="Plant J.">
        <title>Chromosome-level genome of Camellia lanceoleosa provides a valuable resource for understanding genome evolution and self-incompatibility.</title>
        <authorList>
            <person name="Gong W."/>
            <person name="Xiao S."/>
            <person name="Wang L."/>
            <person name="Liao Z."/>
            <person name="Chang Y."/>
            <person name="Mo W."/>
            <person name="Hu G."/>
            <person name="Li W."/>
            <person name="Zhao G."/>
            <person name="Zhu H."/>
            <person name="Hu X."/>
            <person name="Ji K."/>
            <person name="Xiang X."/>
            <person name="Song Q."/>
            <person name="Yuan D."/>
            <person name="Jin S."/>
            <person name="Zhang L."/>
        </authorList>
    </citation>
    <scope>NUCLEOTIDE SEQUENCE [LARGE SCALE GENOMIC DNA]</scope>
    <source>
        <strain evidence="1">SQ_2022a</strain>
    </source>
</reference>
<comment type="caution">
    <text evidence="1">The sequence shown here is derived from an EMBL/GenBank/DDBJ whole genome shotgun (WGS) entry which is preliminary data.</text>
</comment>
<sequence>MVKKNKACAVITCCFLLIWFLFFISGGSAASRKLAPPVAGRLAKSLIAVDPSVSPRAPGHNL</sequence>
<organism evidence="1 2">
    <name type="scientific">Camellia lanceoleosa</name>
    <dbReference type="NCBI Taxonomy" id="1840588"/>
    <lineage>
        <taxon>Eukaryota</taxon>
        <taxon>Viridiplantae</taxon>
        <taxon>Streptophyta</taxon>
        <taxon>Embryophyta</taxon>
        <taxon>Tracheophyta</taxon>
        <taxon>Spermatophyta</taxon>
        <taxon>Magnoliopsida</taxon>
        <taxon>eudicotyledons</taxon>
        <taxon>Gunneridae</taxon>
        <taxon>Pentapetalae</taxon>
        <taxon>asterids</taxon>
        <taxon>Ericales</taxon>
        <taxon>Theaceae</taxon>
        <taxon>Camellia</taxon>
    </lineage>
</organism>
<proteinExistence type="predicted"/>
<name>A0ACC0G996_9ERIC</name>